<feature type="chain" id="PRO_5004728640" evidence="1">
    <location>
        <begin position="23"/>
        <end position="150"/>
    </location>
</feature>
<organism evidence="3 4">
    <name type="scientific">Lutibaculum baratangense AMV1</name>
    <dbReference type="NCBI Taxonomy" id="631454"/>
    <lineage>
        <taxon>Bacteria</taxon>
        <taxon>Pseudomonadati</taxon>
        <taxon>Pseudomonadota</taxon>
        <taxon>Alphaproteobacteria</taxon>
        <taxon>Hyphomicrobiales</taxon>
        <taxon>Tepidamorphaceae</taxon>
        <taxon>Lutibaculum</taxon>
    </lineage>
</organism>
<accession>V4RKS0</accession>
<dbReference type="AlphaFoldDB" id="V4RKS0"/>
<evidence type="ECO:0000259" key="2">
    <source>
        <dbReference type="Pfam" id="PF03713"/>
    </source>
</evidence>
<dbReference type="InterPro" id="IPR012347">
    <property type="entry name" value="Ferritin-like"/>
</dbReference>
<protein>
    <submittedName>
        <fullName evidence="3">Putative exported protein</fullName>
    </submittedName>
</protein>
<dbReference type="Gene3D" id="1.20.1260.10">
    <property type="match status" value="1"/>
</dbReference>
<name>V4RKS0_9HYPH</name>
<dbReference type="PANTHER" id="PTHR36933">
    <property type="entry name" value="SLL0788 PROTEIN"/>
    <property type="match status" value="1"/>
</dbReference>
<dbReference type="EMBL" id="AWXZ01000037">
    <property type="protein sequence ID" value="ESR23855.1"/>
    <property type="molecule type" value="Genomic_DNA"/>
</dbReference>
<reference evidence="3 4" key="1">
    <citation type="journal article" date="2014" name="Genome Announc.">
        <title>Draft Genome Sequence of Lutibaculum baratangense Strain AMV1T, Isolated from a Mud Volcano in Andamans, India.</title>
        <authorList>
            <person name="Singh A."/>
            <person name="Sreenivas A."/>
            <person name="Sathyanarayana Reddy G."/>
            <person name="Pinnaka A.K."/>
            <person name="Shivaji S."/>
        </authorList>
    </citation>
    <scope>NUCLEOTIDE SEQUENCE [LARGE SCALE GENOMIC DNA]</scope>
    <source>
        <strain evidence="3 4">AMV1</strain>
    </source>
</reference>
<evidence type="ECO:0000313" key="3">
    <source>
        <dbReference type="EMBL" id="ESR23855.1"/>
    </source>
</evidence>
<dbReference type="Pfam" id="PF03713">
    <property type="entry name" value="DUF305"/>
    <property type="match status" value="1"/>
</dbReference>
<dbReference type="InterPro" id="IPR005183">
    <property type="entry name" value="DUF305_CopM-like"/>
</dbReference>
<dbReference type="RefSeq" id="WP_023432925.1">
    <property type="nucleotide sequence ID" value="NZ_AWXZ01000037.1"/>
</dbReference>
<evidence type="ECO:0000256" key="1">
    <source>
        <dbReference type="SAM" id="SignalP"/>
    </source>
</evidence>
<dbReference type="Proteomes" id="UP000017819">
    <property type="component" value="Unassembled WGS sequence"/>
</dbReference>
<evidence type="ECO:0000313" key="4">
    <source>
        <dbReference type="Proteomes" id="UP000017819"/>
    </source>
</evidence>
<gene>
    <name evidence="3" type="ORF">N177_2800</name>
</gene>
<sequence>MTIVRSSAVLFLLCVASLPAQAQHAHDGHGAATETAIELPPICEARTNEAGSHTMVSAGEARPTDLSPGHQALFDSMGDMHDVMMSAMSAEDIDVAFVCGMIPHHQGAVAMARAVIEHGDDPWTKELAEQVIATQEQEIADMLEWLRARM</sequence>
<feature type="signal peptide" evidence="1">
    <location>
        <begin position="1"/>
        <end position="22"/>
    </location>
</feature>
<dbReference type="STRING" id="631454.N177_2800"/>
<feature type="domain" description="DUF305" evidence="2">
    <location>
        <begin position="76"/>
        <end position="146"/>
    </location>
</feature>
<dbReference type="PANTHER" id="PTHR36933:SF1">
    <property type="entry name" value="SLL0788 PROTEIN"/>
    <property type="match status" value="1"/>
</dbReference>
<dbReference type="eggNOG" id="COG3544">
    <property type="taxonomic scope" value="Bacteria"/>
</dbReference>
<comment type="caution">
    <text evidence="3">The sequence shown here is derived from an EMBL/GenBank/DDBJ whole genome shotgun (WGS) entry which is preliminary data.</text>
</comment>
<keyword evidence="1" id="KW-0732">Signal</keyword>
<proteinExistence type="predicted"/>
<dbReference type="PATRIC" id="fig|631454.5.peg.2765"/>
<keyword evidence="4" id="KW-1185">Reference proteome</keyword>